<dbReference type="Proteomes" id="UP000722125">
    <property type="component" value="Unassembled WGS sequence"/>
</dbReference>
<feature type="domain" description="Glyoxalase-like" evidence="1">
    <location>
        <begin position="9"/>
        <end position="112"/>
    </location>
</feature>
<comment type="caution">
    <text evidence="2">The sequence shown here is derived from an EMBL/GenBank/DDBJ whole genome shotgun (WGS) entry which is preliminary data.</text>
</comment>
<evidence type="ECO:0000259" key="1">
    <source>
        <dbReference type="Pfam" id="PF18029"/>
    </source>
</evidence>
<dbReference type="Pfam" id="PF18029">
    <property type="entry name" value="Glyoxalase_6"/>
    <property type="match status" value="2"/>
</dbReference>
<dbReference type="PANTHER" id="PTHR35908:SF1">
    <property type="entry name" value="CONSERVED PROTEIN"/>
    <property type="match status" value="1"/>
</dbReference>
<evidence type="ECO:0000313" key="2">
    <source>
        <dbReference type="EMBL" id="MBT0993577.1"/>
    </source>
</evidence>
<feature type="domain" description="Glyoxalase-like" evidence="1">
    <location>
        <begin position="144"/>
        <end position="248"/>
    </location>
</feature>
<gene>
    <name evidence="2" type="ORF">KIN34_04665</name>
</gene>
<reference evidence="2 3" key="1">
    <citation type="submission" date="2021-05" db="EMBL/GenBank/DDBJ databases">
        <title>Description of Cellulomonas sp. DKR-3 sp. nov.</title>
        <authorList>
            <person name="Dahal R.H."/>
            <person name="Chaudhary D.K."/>
        </authorList>
    </citation>
    <scope>NUCLEOTIDE SEQUENCE [LARGE SCALE GENOMIC DNA]</scope>
    <source>
        <strain evidence="2 3">DKR-3</strain>
    </source>
</reference>
<dbReference type="EMBL" id="JAHBOH010000001">
    <property type="protein sequence ID" value="MBT0993577.1"/>
    <property type="molecule type" value="Genomic_DNA"/>
</dbReference>
<sequence>MAISWTTAMLDLPCAALDPDLTFWRQVTASGLSPWRGEHDDFATLLAPDGDDFLRVQRFEAGPRVHLDLHVGDDAAVRAGLVRALALGAGLEHDAGTHVVLSSPGGYVFCLVRDAGHARRPSPVRVDGPVREPDEPASALVDQLCLDVPAGLFDAEVAFWSALTGWAARTGSRSEFVVLERPAGMPLRLMLQRLGEDPRREVSAHLDLATTARPAVERAHVAAGARVVGAGPGWTVMEDPAGLAYCLTDRSPATGLLPSPRP</sequence>
<dbReference type="SUPFAM" id="SSF54593">
    <property type="entry name" value="Glyoxalase/Bleomycin resistance protein/Dihydroxybiphenyl dioxygenase"/>
    <property type="match status" value="1"/>
</dbReference>
<accession>A0ABS5TWV1</accession>
<name>A0ABS5TWV1_9CELL</name>
<keyword evidence="3" id="KW-1185">Reference proteome</keyword>
<evidence type="ECO:0000313" key="3">
    <source>
        <dbReference type="Proteomes" id="UP000722125"/>
    </source>
</evidence>
<dbReference type="RefSeq" id="WP_214347385.1">
    <property type="nucleotide sequence ID" value="NZ_JAHBOH010000001.1"/>
</dbReference>
<dbReference type="PANTHER" id="PTHR35908">
    <property type="entry name" value="HYPOTHETICAL FUSION PROTEIN"/>
    <property type="match status" value="1"/>
</dbReference>
<protein>
    <recommendedName>
        <fullName evidence="1">Glyoxalase-like domain-containing protein</fullName>
    </recommendedName>
</protein>
<organism evidence="2 3">
    <name type="scientific">Cellulomonas fulva</name>
    <dbReference type="NCBI Taxonomy" id="2835530"/>
    <lineage>
        <taxon>Bacteria</taxon>
        <taxon>Bacillati</taxon>
        <taxon>Actinomycetota</taxon>
        <taxon>Actinomycetes</taxon>
        <taxon>Micrococcales</taxon>
        <taxon>Cellulomonadaceae</taxon>
        <taxon>Cellulomonas</taxon>
    </lineage>
</organism>
<dbReference type="InterPro" id="IPR029068">
    <property type="entry name" value="Glyas_Bleomycin-R_OHBP_Dase"/>
</dbReference>
<dbReference type="Gene3D" id="3.10.180.10">
    <property type="entry name" value="2,3-Dihydroxybiphenyl 1,2-Dioxygenase, domain 1"/>
    <property type="match status" value="2"/>
</dbReference>
<dbReference type="InterPro" id="IPR041581">
    <property type="entry name" value="Glyoxalase_6"/>
</dbReference>
<proteinExistence type="predicted"/>